<dbReference type="EMBL" id="LNZA01000008">
    <property type="protein sequence ID" value="KTD71293.1"/>
    <property type="molecule type" value="Genomic_DNA"/>
</dbReference>
<accession>A0A0W0ZQ59</accession>
<dbReference type="AlphaFoldDB" id="A0A0W0ZQ59"/>
<dbReference type="RefSeq" id="WP_058521857.1">
    <property type="nucleotide sequence ID" value="NZ_CAAAIP010000002.1"/>
</dbReference>
<keyword evidence="2" id="KW-1185">Reference proteome</keyword>
<evidence type="ECO:0000313" key="2">
    <source>
        <dbReference type="Proteomes" id="UP000054693"/>
    </source>
</evidence>
<proteinExistence type="predicted"/>
<organism evidence="1 2">
    <name type="scientific">Legionella tucsonensis</name>
    <dbReference type="NCBI Taxonomy" id="40335"/>
    <lineage>
        <taxon>Bacteria</taxon>
        <taxon>Pseudomonadati</taxon>
        <taxon>Pseudomonadota</taxon>
        <taxon>Gammaproteobacteria</taxon>
        <taxon>Legionellales</taxon>
        <taxon>Legionellaceae</taxon>
        <taxon>Legionella</taxon>
    </lineage>
</organism>
<sequence>MSTEKLDRQTYQKFIEERINVFNDLEYPKPKNNQQLTYDLYELTKKYLEQAHEGAKNFKIIQLFRH</sequence>
<protein>
    <submittedName>
        <fullName evidence="1">Uncharacterized protein</fullName>
    </submittedName>
</protein>
<gene>
    <name evidence="1" type="ORF">Ltuc_2652</name>
</gene>
<evidence type="ECO:0000313" key="1">
    <source>
        <dbReference type="EMBL" id="KTD71293.1"/>
    </source>
</evidence>
<name>A0A0W0ZQ59_9GAMM</name>
<comment type="caution">
    <text evidence="1">The sequence shown here is derived from an EMBL/GenBank/DDBJ whole genome shotgun (WGS) entry which is preliminary data.</text>
</comment>
<dbReference type="Proteomes" id="UP000054693">
    <property type="component" value="Unassembled WGS sequence"/>
</dbReference>
<dbReference type="STRING" id="40335.Ltuc_2652"/>
<dbReference type="PATRIC" id="fig|40335.7.peg.2832"/>
<reference evidence="1 2" key="1">
    <citation type="submission" date="2015-11" db="EMBL/GenBank/DDBJ databases">
        <title>Genomic analysis of 38 Legionella species identifies large and diverse effector repertoires.</title>
        <authorList>
            <person name="Burstein D."/>
            <person name="Amaro F."/>
            <person name="Zusman T."/>
            <person name="Lifshitz Z."/>
            <person name="Cohen O."/>
            <person name="Gilbert J.A."/>
            <person name="Pupko T."/>
            <person name="Shuman H.A."/>
            <person name="Segal G."/>
        </authorList>
    </citation>
    <scope>NUCLEOTIDE SEQUENCE [LARGE SCALE GENOMIC DNA]</scope>
    <source>
        <strain evidence="1 2">ATCC 49180</strain>
    </source>
</reference>